<dbReference type="InterPro" id="IPR055188">
    <property type="entry name" value="Choice_anch_I"/>
</dbReference>
<dbReference type="PANTHER" id="PTHR46928:SF1">
    <property type="entry name" value="MESENCHYME-SPECIFIC CELL SURFACE GLYCOPROTEIN"/>
    <property type="match status" value="1"/>
</dbReference>
<feature type="signal peptide" evidence="2">
    <location>
        <begin position="1"/>
        <end position="23"/>
    </location>
</feature>
<dbReference type="RefSeq" id="WP_229777053.1">
    <property type="nucleotide sequence ID" value="NZ_BMQW01000003.1"/>
</dbReference>
<evidence type="ECO:0000313" key="5">
    <source>
        <dbReference type="EMBL" id="GGP83794.1"/>
    </source>
</evidence>
<comment type="caution">
    <text evidence="5">The sequence shown here is derived from an EMBL/GenBank/DDBJ whole genome shotgun (WGS) entry which is preliminary data.</text>
</comment>
<dbReference type="EMBL" id="BMQW01000003">
    <property type="protein sequence ID" value="GGP83794.1"/>
    <property type="molecule type" value="Genomic_DNA"/>
</dbReference>
<dbReference type="Pfam" id="PF22494">
    <property type="entry name" value="choice_anch_I"/>
    <property type="match status" value="1"/>
</dbReference>
<gene>
    <name evidence="5" type="ORF">GCM10009410_16380</name>
</gene>
<organism evidence="5 6">
    <name type="scientific">Shewanella ulleungensis</name>
    <dbReference type="NCBI Taxonomy" id="2282699"/>
    <lineage>
        <taxon>Bacteria</taxon>
        <taxon>Pseudomonadati</taxon>
        <taxon>Pseudomonadota</taxon>
        <taxon>Gammaproteobacteria</taxon>
        <taxon>Alteromonadales</taxon>
        <taxon>Shewanellaceae</taxon>
        <taxon>Shewanella</taxon>
    </lineage>
</organism>
<feature type="domain" description="Choice-of-anchor I" evidence="3">
    <location>
        <begin position="130"/>
        <end position="641"/>
    </location>
</feature>
<feature type="chain" id="PRO_5046650870" evidence="2">
    <location>
        <begin position="24"/>
        <end position="645"/>
    </location>
</feature>
<protein>
    <submittedName>
        <fullName evidence="5">Alkaline phosphatase</fullName>
    </submittedName>
</protein>
<proteinExistence type="predicted"/>
<feature type="region of interest" description="Disordered" evidence="1">
    <location>
        <begin position="522"/>
        <end position="541"/>
    </location>
</feature>
<dbReference type="Pfam" id="PF23657">
    <property type="entry name" value="DUF7151"/>
    <property type="match status" value="1"/>
</dbReference>
<dbReference type="SUPFAM" id="SSF50969">
    <property type="entry name" value="YVTN repeat-like/Quinoprotein amine dehydrogenase"/>
    <property type="match status" value="1"/>
</dbReference>
<dbReference type="InterPro" id="IPR052956">
    <property type="entry name" value="Mesenchyme-surface_protein"/>
</dbReference>
<name>A0ABQ2QKS7_9GAMM</name>
<feature type="domain" description="DUF7151" evidence="4">
    <location>
        <begin position="60"/>
        <end position="107"/>
    </location>
</feature>
<reference evidence="6" key="1">
    <citation type="journal article" date="2019" name="Int. J. Syst. Evol. Microbiol.">
        <title>The Global Catalogue of Microorganisms (GCM) 10K type strain sequencing project: providing services to taxonomists for standard genome sequencing and annotation.</title>
        <authorList>
            <consortium name="The Broad Institute Genomics Platform"/>
            <consortium name="The Broad Institute Genome Sequencing Center for Infectious Disease"/>
            <person name="Wu L."/>
            <person name="Ma J."/>
        </authorList>
    </citation>
    <scope>NUCLEOTIDE SEQUENCE [LARGE SCALE GENOMIC DNA]</scope>
    <source>
        <strain evidence="6">JCM 32305</strain>
    </source>
</reference>
<accession>A0ABQ2QKS7</accession>
<dbReference type="InterPro" id="IPR015943">
    <property type="entry name" value="WD40/YVTN_repeat-like_dom_sf"/>
</dbReference>
<sequence length="645" mass="67765">MMRFAKDKSTLLVSALLSTMLLSGCDGDNGQDGVNGLDGTNGVNGTDGTDGTDGTNGLSALVNITQLEAGNVQCPFGGQQIETGLDTNNNNVLDVAEVDASQTQVICSATHGQLSIDLVGRYQSGVYGLSAAEIVDYHAGSQTAFVVNAQSGKVDLLNLSSLTQAVVTGEAGYTLNNIPKISELDLNSDTGLALLGAVNSVSVSGDLLAAAVERADANGNATQGNGIVAFYRLSASALPQYLSSVDVGALPDNVTFSPDGSVLLVANEGEPNSDYDVDPEGSVAIIDITNNTPASSATIVGFSDFNVGGTRAAELSADIKINGPGATVAQDLEPEYIAVSADSQFAYVSLQENNAMAVIDIQAKTVTRINALGVKDFGLLDNKIDASDKDDMVNLQSYAGVYGMYQPDTIVSYRWNDTDFIVSANEGDARDYDGFSEEARAEDLALDTNHPQFASIQDDTQLARLKVTTSIGDDNNDGLVDRIMAYGGRSFSIWTAQGQQVFDSGSDFEEITSALLGINFNNNNDENNGDSRSDDKGPEPEALAIGQLGERTYAFIGLERTSGFMIYDISNPFAVSFVDYVHNRDFNADFTIDGGDIEGQAAQAGDLGPEGMKFITATNSPTGLPLLMIGNEVSGTTTIYQLSIN</sequence>
<dbReference type="PROSITE" id="PS51257">
    <property type="entry name" value="PROKAR_LIPOPROTEIN"/>
    <property type="match status" value="1"/>
</dbReference>
<dbReference type="InterPro" id="IPR055575">
    <property type="entry name" value="DUF7151"/>
</dbReference>
<feature type="compositionally biased region" description="Basic and acidic residues" evidence="1">
    <location>
        <begin position="529"/>
        <end position="539"/>
    </location>
</feature>
<evidence type="ECO:0000256" key="1">
    <source>
        <dbReference type="SAM" id="MobiDB-lite"/>
    </source>
</evidence>
<evidence type="ECO:0000259" key="3">
    <source>
        <dbReference type="Pfam" id="PF22494"/>
    </source>
</evidence>
<dbReference type="NCBIfam" id="NF038117">
    <property type="entry name" value="choice_anch_I"/>
    <property type="match status" value="1"/>
</dbReference>
<dbReference type="PANTHER" id="PTHR46928">
    <property type="entry name" value="MESENCHYME-SPECIFIC CELL SURFACE GLYCOPROTEIN"/>
    <property type="match status" value="1"/>
</dbReference>
<dbReference type="Proteomes" id="UP000654004">
    <property type="component" value="Unassembled WGS sequence"/>
</dbReference>
<keyword evidence="2" id="KW-0732">Signal</keyword>
<evidence type="ECO:0000313" key="6">
    <source>
        <dbReference type="Proteomes" id="UP000654004"/>
    </source>
</evidence>
<evidence type="ECO:0000256" key="2">
    <source>
        <dbReference type="SAM" id="SignalP"/>
    </source>
</evidence>
<dbReference type="InterPro" id="IPR011044">
    <property type="entry name" value="Quino_amine_DH_bsu"/>
</dbReference>
<keyword evidence="6" id="KW-1185">Reference proteome</keyword>
<evidence type="ECO:0000259" key="4">
    <source>
        <dbReference type="Pfam" id="PF23657"/>
    </source>
</evidence>
<dbReference type="Gene3D" id="2.130.10.10">
    <property type="entry name" value="YVTN repeat-like/Quinoprotein amine dehydrogenase"/>
    <property type="match status" value="2"/>
</dbReference>